<dbReference type="EMBL" id="CACRSJ010000104">
    <property type="protein sequence ID" value="VYS48700.1"/>
    <property type="molecule type" value="Genomic_DNA"/>
</dbReference>
<accession>A0A654EJ09</accession>
<reference evidence="1 2" key="1">
    <citation type="submission" date="2019-11" db="EMBL/GenBank/DDBJ databases">
        <authorList>
            <person name="Jiao W.-B."/>
            <person name="Schneeberger K."/>
        </authorList>
    </citation>
    <scope>NUCLEOTIDE SEQUENCE [LARGE SCALE GENOMIC DNA]</scope>
    <source>
        <strain evidence="2">cv. An-1</strain>
    </source>
</reference>
<proteinExistence type="predicted"/>
<sequence>MLSVNQQINKSRESSRGNDYIFLHFTHGILSLNPSAGELDWKEAKHILKSRKIQTLHDDKEYMIFGLSKDHYNEQMFIRKFTNKKLRIGEG</sequence>
<dbReference type="SUPFAM" id="SSF101690">
    <property type="entry name" value="PAZ domain"/>
    <property type="match status" value="1"/>
</dbReference>
<name>A0A654EJ09_ARATH</name>
<gene>
    <name evidence="1" type="ORF">AN1_LOCUS4181</name>
</gene>
<evidence type="ECO:0000313" key="1">
    <source>
        <dbReference type="EMBL" id="VYS48700.1"/>
    </source>
</evidence>
<protein>
    <submittedName>
        <fullName evidence="1">Uncharacterized protein</fullName>
    </submittedName>
</protein>
<organism evidence="1 2">
    <name type="scientific">Arabidopsis thaliana</name>
    <name type="common">Mouse-ear cress</name>
    <dbReference type="NCBI Taxonomy" id="3702"/>
    <lineage>
        <taxon>Eukaryota</taxon>
        <taxon>Viridiplantae</taxon>
        <taxon>Streptophyta</taxon>
        <taxon>Embryophyta</taxon>
        <taxon>Tracheophyta</taxon>
        <taxon>Spermatophyta</taxon>
        <taxon>Magnoliopsida</taxon>
        <taxon>eudicotyledons</taxon>
        <taxon>Gunneridae</taxon>
        <taxon>Pentapetalae</taxon>
        <taxon>rosids</taxon>
        <taxon>malvids</taxon>
        <taxon>Brassicales</taxon>
        <taxon>Brassicaceae</taxon>
        <taxon>Camelineae</taxon>
        <taxon>Arabidopsis</taxon>
    </lineage>
</organism>
<dbReference type="AlphaFoldDB" id="A0A654EJ09"/>
<evidence type="ECO:0000313" key="2">
    <source>
        <dbReference type="Proteomes" id="UP000426265"/>
    </source>
</evidence>
<dbReference type="InterPro" id="IPR036085">
    <property type="entry name" value="PAZ_dom_sf"/>
</dbReference>
<dbReference type="Proteomes" id="UP000426265">
    <property type="component" value="Unassembled WGS sequence"/>
</dbReference>